<dbReference type="GO" id="GO:0005886">
    <property type="term" value="C:plasma membrane"/>
    <property type="evidence" value="ECO:0007669"/>
    <property type="project" value="UniProtKB-SubCell"/>
</dbReference>
<feature type="transmembrane region" description="Helical" evidence="15">
    <location>
        <begin position="793"/>
        <end position="814"/>
    </location>
</feature>
<keyword evidence="10 15" id="KW-0472">Membrane</keyword>
<feature type="transmembrane region" description="Helical" evidence="15">
    <location>
        <begin position="419"/>
        <end position="439"/>
    </location>
</feature>
<dbReference type="InterPro" id="IPR029021">
    <property type="entry name" value="Prot-tyrosine_phosphatase-like"/>
</dbReference>
<comment type="catalytic activity">
    <reaction evidence="13">
        <text>a 1,2-diacyl-sn-glycero-3-phosphate + CTP + H(+) = a CDP-1,2-diacyl-sn-glycerol + diphosphate</text>
        <dbReference type="Rhea" id="RHEA:16229"/>
        <dbReference type="ChEBI" id="CHEBI:15378"/>
        <dbReference type="ChEBI" id="CHEBI:33019"/>
        <dbReference type="ChEBI" id="CHEBI:37563"/>
        <dbReference type="ChEBI" id="CHEBI:58332"/>
        <dbReference type="ChEBI" id="CHEBI:58608"/>
        <dbReference type="EC" id="2.7.7.41"/>
    </reaction>
</comment>
<feature type="transmembrane region" description="Helical" evidence="15">
    <location>
        <begin position="718"/>
        <end position="738"/>
    </location>
</feature>
<comment type="similarity">
    <text evidence="2 13">Belongs to the CDS family.</text>
</comment>
<dbReference type="CDD" id="cd00047">
    <property type="entry name" value="PTPc"/>
    <property type="match status" value="1"/>
</dbReference>
<evidence type="ECO:0000256" key="12">
    <source>
        <dbReference type="ARBA" id="ARBA00023264"/>
    </source>
</evidence>
<feature type="transmembrane region" description="Helical" evidence="15">
    <location>
        <begin position="750"/>
        <end position="772"/>
    </location>
</feature>
<comment type="caution">
    <text evidence="18">The sequence shown here is derived from an EMBL/GenBank/DDBJ whole genome shotgun (WGS) entry which is preliminary data.</text>
</comment>
<feature type="transmembrane region" description="Helical" evidence="15">
    <location>
        <begin position="1513"/>
        <end position="1531"/>
    </location>
</feature>
<feature type="domain" description="Tyrosine specific protein phosphatases" evidence="17">
    <location>
        <begin position="265"/>
        <end position="358"/>
    </location>
</feature>
<dbReference type="Proteomes" id="UP001165083">
    <property type="component" value="Unassembled WGS sequence"/>
</dbReference>
<dbReference type="InterPro" id="IPR016130">
    <property type="entry name" value="Tyr_Pase_AS"/>
</dbReference>
<feature type="transmembrane region" description="Helical" evidence="15">
    <location>
        <begin position="2046"/>
        <end position="2063"/>
    </location>
</feature>
<evidence type="ECO:0000256" key="15">
    <source>
        <dbReference type="SAM" id="Phobius"/>
    </source>
</evidence>
<dbReference type="EC" id="2.7.7.41" evidence="13"/>
<evidence type="ECO:0000256" key="6">
    <source>
        <dbReference type="ARBA" id="ARBA00022692"/>
    </source>
</evidence>
<comment type="subcellular location">
    <subcellularLocation>
        <location evidence="1">Cell membrane</location>
        <topology evidence="1">Multi-pass membrane protein</topology>
    </subcellularLocation>
</comment>
<feature type="transmembrane region" description="Helical" evidence="15">
    <location>
        <begin position="1028"/>
        <end position="1046"/>
    </location>
</feature>
<keyword evidence="6 13" id="KW-0812">Transmembrane</keyword>
<evidence type="ECO:0000256" key="3">
    <source>
        <dbReference type="ARBA" id="ARBA00022475"/>
    </source>
</evidence>
<feature type="region of interest" description="Disordered" evidence="14">
    <location>
        <begin position="1790"/>
        <end position="1814"/>
    </location>
</feature>
<proteinExistence type="inferred from homology"/>
<sequence>MFNIRVRHTTRRRNNWHDVPYVSVAIVRASACATCNHAGIPVPAAMETPPEGIAALRSALKDARALPRDAVDAFLSRAQQLQRRDGRAGATGFEREYMELCWSIDRAPGYEARLAPQTKATKAKNRYRDVLPFEDTRVRLQQAGDNYINANFIDGGYIACCAPVPAAIRDFWHMTWQCDVHVVLMLTNFVERERLKADVYWDTRGQVVDFDGVKVQLLDEQQASVGFIVRRLKVWKDGGDSRVIQHIQLTTWPDHGVLKDFRVIAPMLDAVNSYRAEASRVHKVDARVVVHCSAGIGRSGTFIAIDILLKQLYQVLINRRGSAEEVDKAIQQALDIPRVVHRLRSQRPGMVQTPVRDQSCRRSDSRHSVVIIPQSSQETIFSPQTDYVYLSYAAEDSVPISERCRAKYRQCAEILQMNVVQRIMSAIVLAPLVTAFLWLSPAFATSTVCSFVTSACSYEYACLSNRIRLRIFNRLEALEGVWNDDSPRWSNEIRLHNNAGSLVSIHTAEEDALSGRTFPSQSLLRVSIPDLESNETSEAQERFPVVRLSQTDLRSRQEEQEDEEIAHVENELRAQVRANQHAVSELAYCFYRNDKLAAACVSVPLCAVGSMIFLMLVERAHALQSTEFYESRWFYSIATSFAAAYCACMAPDWSHSLTILVQYGVFTVLTMYSTGCPLNDFSCGIGLDPEVALLAGMIILLLFRFATCRSRVEAFLSFLLDVLGLFYISGTLSVLVAFVDDERRLLYRELLITLLYIVWASDTGAYVTGKALELAKYPYYNPLAPHLSKNKDYEGTLGAIIFGIGAMMIVSNVLELPGSLKSKMIITVLAVITGRIGDLFESLLKRAAGVKDSGKLIPGHGGVGRCSRFSSDTLYHHTRSNGSSESVSMESGAGDDEDTSPSRLPTPRDSDTTRIRSSGRTSQVTGRALQEERENREIAVVDCELRDQEDRLNRCAVTGLAAKYLEGHEWAAAFFVALVITTITSATLLLWIQNTSALQSTEFYEYRWTFAIATGFVVGLSACFTPDWQYGVIMLIKYVVFIFLTLHSTACPMNRADCNITIATSHVFLIGFLVVLVFRFASSRSNAEAFVTFMLDVVGLVYITGSLSILVSFVDDDIRILYRKLLIALLYIVWASDTGAYLIGKTLAFFNYPYYNPLAPHLSKNKDYEGTLGAIVFGIVAMIAASDILDLPGSFGTKVAYTIIAVIAGRLGDLFESLLKRAAGVKDSGKLIPGHGGALDRIDALMFATVEQEPVNLVCPWRSSWSGLFHYNVVQRIASAAVLVPLVTVFLWLSPAFATTTVCSFATSACCYEYACLANRIRLRLVLGLQSFERNSARSTTSNHNTNNDEHVAGDSLDEHQQASANFSSFTTARSSPTTEYRILSTPTEQGWIDASDRESMTAVTHLASRCFSGHEVLAVVCVAAVVCVLSSTAFLLAVQWLQELQSTEFYEYRWYFAVLTGFVVGICASMTPDWKFAVVTLIKHLVFVLLTMHSAACSNAEGECDLVVTRRQTFLGGIVVILIFRVASSHNGVEAFISFMLDVLGLVYIIGPLSVLVAFVDDNHRSSYRKLLIALLYVVWASDTGAYLVGKTLAYFNYPYYHPLAPHLSKNKDYEGTLGSIAFGVVAMAAASEILELPGSLGTKVAYTIVAVISGRLGDLFESLLKRAAGVKDSGSLIPGHGGTIAVHENDDNFLTVHDNGYNFLTNGDKTDNRWHVQGNFKRSLGPEAPGPDQRMDIGGAHDSVALLSLRTQPVLAHLAHSPSGHAHVKRLIVAMTVDRASGGGFSGSVEHSGQVAAAKSPRGSQSSPQEDFPYVQEQGSAVLECREAATSRRHWSDFFHHNAVQRIMSAAILAPAVTLFLWLSPAFATTTVCSFMISTCSYEYACLANRIRLRILTQLEAMEGPFDGRSSGRRFGNSTSLNDTRSNHSLDSETDEVCQSELRQSASFSAEVRTRAARPSQPDARAVEEERENREIAIVDDELRDQEDRIHRCAVSNLAVRFFDGHIWWAAACVSIPVCVVIAAGFLLSIQWVSVFESTEFYEYRWFFAIPTAYVVALCACLTPDWQYAVITLVNGMVVILVFRFASTRSRAEAFVSFMLDIVGLLYVTGTMSILVAFIDDNHRTLYRKLLIALLYIVWASDTGAYIIGKALAYFNYPFYNPLAAHLSKNKDYEGTVGAVIFGVVTMVTASEILDLPGSYGMKVGFTVLAVIVGRMGDLFESLLKRAAGVKDSGTLIPGHGGVLDRIDALMFATLVFSRYYALQS</sequence>
<keyword evidence="5 13" id="KW-0808">Transferase</keyword>
<feature type="transmembrane region" description="Helical" evidence="15">
    <location>
        <begin position="657"/>
        <end position="675"/>
    </location>
</feature>
<dbReference type="PROSITE" id="PS50056">
    <property type="entry name" value="TYR_PHOSPHATASE_2"/>
    <property type="match status" value="1"/>
</dbReference>
<feature type="transmembrane region" description="Helical" evidence="15">
    <location>
        <begin position="1453"/>
        <end position="1472"/>
    </location>
</feature>
<feature type="transmembrane region" description="Helical" evidence="15">
    <location>
        <begin position="633"/>
        <end position="650"/>
    </location>
</feature>
<feature type="transmembrane region" description="Helical" evidence="15">
    <location>
        <begin position="1125"/>
        <end position="1150"/>
    </location>
</feature>
<evidence type="ECO:0000313" key="19">
    <source>
        <dbReference type="Proteomes" id="UP001165083"/>
    </source>
</evidence>
<feature type="transmembrane region" description="Helical" evidence="15">
    <location>
        <begin position="2133"/>
        <end position="2157"/>
    </location>
</feature>
<feature type="transmembrane region" description="Helical" evidence="15">
    <location>
        <begin position="1537"/>
        <end position="1560"/>
    </location>
</feature>
<dbReference type="PANTHER" id="PTHR46382">
    <property type="entry name" value="PHOSPHATIDATE CYTIDYLYLTRANSFERASE"/>
    <property type="match status" value="1"/>
</dbReference>
<dbReference type="PROSITE" id="PS50055">
    <property type="entry name" value="TYR_PHOSPHATASE_PTP"/>
    <property type="match status" value="1"/>
</dbReference>
<evidence type="ECO:0000256" key="13">
    <source>
        <dbReference type="RuleBase" id="RU003938"/>
    </source>
</evidence>
<reference evidence="18" key="1">
    <citation type="submission" date="2023-04" db="EMBL/GenBank/DDBJ databases">
        <title>Phytophthora lilii NBRC 32176.</title>
        <authorList>
            <person name="Ichikawa N."/>
            <person name="Sato H."/>
            <person name="Tonouchi N."/>
        </authorList>
    </citation>
    <scope>NUCLEOTIDE SEQUENCE</scope>
    <source>
        <strain evidence="18">NBRC 32176</strain>
    </source>
</reference>
<keyword evidence="9" id="KW-0443">Lipid metabolism</keyword>
<evidence type="ECO:0000256" key="14">
    <source>
        <dbReference type="SAM" id="MobiDB-lite"/>
    </source>
</evidence>
<feature type="transmembrane region" description="Helical" evidence="15">
    <location>
        <begin position="970"/>
        <end position="992"/>
    </location>
</feature>
<feature type="transmembrane region" description="Helical" evidence="15">
    <location>
        <begin position="1170"/>
        <end position="1189"/>
    </location>
</feature>
<feature type="transmembrane region" description="Helical" evidence="15">
    <location>
        <begin position="1572"/>
        <end position="1597"/>
    </location>
</feature>
<feature type="transmembrane region" description="Helical" evidence="15">
    <location>
        <begin position="596"/>
        <end position="617"/>
    </location>
</feature>
<feature type="transmembrane region" description="Helical" evidence="15">
    <location>
        <begin position="2177"/>
        <end position="2196"/>
    </location>
</feature>
<dbReference type="GO" id="GO:0004725">
    <property type="term" value="F:protein tyrosine phosphatase activity"/>
    <property type="evidence" value="ECO:0007669"/>
    <property type="project" value="InterPro"/>
</dbReference>
<feature type="transmembrane region" description="Helical" evidence="15">
    <location>
        <begin position="2100"/>
        <end position="2121"/>
    </location>
</feature>
<feature type="transmembrane region" description="Helical" evidence="15">
    <location>
        <begin position="1417"/>
        <end position="1441"/>
    </location>
</feature>
<dbReference type="InterPro" id="IPR000242">
    <property type="entry name" value="PTP_cat"/>
</dbReference>
<feature type="domain" description="Tyrosine-protein phosphatase" evidence="16">
    <location>
        <begin position="93"/>
        <end position="353"/>
    </location>
</feature>
<dbReference type="PROSITE" id="PS01315">
    <property type="entry name" value="CDS"/>
    <property type="match status" value="1"/>
</dbReference>
<evidence type="ECO:0000256" key="1">
    <source>
        <dbReference type="ARBA" id="ARBA00004651"/>
    </source>
</evidence>
<feature type="transmembrane region" description="Helical" evidence="15">
    <location>
        <begin position="1004"/>
        <end position="1022"/>
    </location>
</feature>
<feature type="transmembrane region" description="Helical" evidence="15">
    <location>
        <begin position="1273"/>
        <end position="1293"/>
    </location>
</feature>
<dbReference type="SMART" id="SM00194">
    <property type="entry name" value="PTPc"/>
    <property type="match status" value="1"/>
</dbReference>
<feature type="transmembrane region" description="Helical" evidence="15">
    <location>
        <begin position="2009"/>
        <end position="2034"/>
    </location>
</feature>
<evidence type="ECO:0000256" key="4">
    <source>
        <dbReference type="ARBA" id="ARBA00022516"/>
    </source>
</evidence>
<feature type="transmembrane region" description="Helical" evidence="15">
    <location>
        <begin position="1478"/>
        <end position="1501"/>
    </location>
</feature>
<evidence type="ECO:0000256" key="7">
    <source>
        <dbReference type="ARBA" id="ARBA00022695"/>
    </source>
</evidence>
<dbReference type="GO" id="GO:0016024">
    <property type="term" value="P:CDP-diacylglycerol biosynthetic process"/>
    <property type="evidence" value="ECO:0007669"/>
    <property type="project" value="TreeGrafter"/>
</dbReference>
<dbReference type="OrthoDB" id="10253954at2759"/>
<protein>
    <recommendedName>
        <fullName evidence="13">Phosphatidate cytidylyltransferase</fullName>
        <ecNumber evidence="13">2.7.7.41</ecNumber>
    </recommendedName>
</protein>
<feature type="region of interest" description="Disordered" evidence="14">
    <location>
        <begin position="1914"/>
        <end position="1935"/>
    </location>
</feature>
<evidence type="ECO:0000256" key="11">
    <source>
        <dbReference type="ARBA" id="ARBA00023209"/>
    </source>
</evidence>
<feature type="compositionally biased region" description="Polar residues" evidence="14">
    <location>
        <begin position="915"/>
        <end position="925"/>
    </location>
</feature>
<gene>
    <name evidence="18" type="ORF">Plil01_001015600</name>
</gene>
<evidence type="ECO:0000256" key="10">
    <source>
        <dbReference type="ARBA" id="ARBA00023136"/>
    </source>
</evidence>
<feature type="transmembrane region" description="Helical" evidence="15">
    <location>
        <begin position="1058"/>
        <end position="1078"/>
    </location>
</feature>
<keyword evidence="12" id="KW-1208">Phospholipid metabolism</keyword>
<keyword evidence="4" id="KW-0444">Lipid biosynthesis</keyword>
<dbReference type="EMBL" id="BSXW01000526">
    <property type="protein sequence ID" value="GMF24719.1"/>
    <property type="molecule type" value="Genomic_DNA"/>
</dbReference>
<dbReference type="InterPro" id="IPR000374">
    <property type="entry name" value="PC_trans"/>
</dbReference>
<dbReference type="PROSITE" id="PS00383">
    <property type="entry name" value="TYR_PHOSPHATASE_1"/>
    <property type="match status" value="1"/>
</dbReference>
<dbReference type="Pfam" id="PF00102">
    <property type="entry name" value="Y_phosphatase"/>
    <property type="match status" value="1"/>
</dbReference>
<feature type="transmembrane region" description="Helical" evidence="15">
    <location>
        <begin position="2070"/>
        <end position="2088"/>
    </location>
</feature>
<evidence type="ECO:0000259" key="16">
    <source>
        <dbReference type="PROSITE" id="PS50055"/>
    </source>
</evidence>
<evidence type="ECO:0000313" key="18">
    <source>
        <dbReference type="EMBL" id="GMF24719.1"/>
    </source>
</evidence>
<dbReference type="Pfam" id="PF01148">
    <property type="entry name" value="CTP_transf_1"/>
    <property type="match status" value="4"/>
</dbReference>
<keyword evidence="7 13" id="KW-0548">Nucleotidyltransferase</keyword>
<dbReference type="PANTHER" id="PTHR46382:SF1">
    <property type="entry name" value="PHOSPHATIDATE CYTIDYLYLTRANSFERASE"/>
    <property type="match status" value="1"/>
</dbReference>
<feature type="transmembrane region" description="Helical" evidence="15">
    <location>
        <begin position="1090"/>
        <end position="1113"/>
    </location>
</feature>
<dbReference type="InterPro" id="IPR000387">
    <property type="entry name" value="Tyr_Pase_dom"/>
</dbReference>
<organism evidence="18 19">
    <name type="scientific">Phytophthora lilii</name>
    <dbReference type="NCBI Taxonomy" id="2077276"/>
    <lineage>
        <taxon>Eukaryota</taxon>
        <taxon>Sar</taxon>
        <taxon>Stramenopiles</taxon>
        <taxon>Oomycota</taxon>
        <taxon>Peronosporomycetes</taxon>
        <taxon>Peronosporales</taxon>
        <taxon>Peronosporaceae</taxon>
        <taxon>Phytophthora</taxon>
    </lineage>
</organism>
<dbReference type="SUPFAM" id="SSF52799">
    <property type="entry name" value="(Phosphotyrosine protein) phosphatases II"/>
    <property type="match status" value="1"/>
</dbReference>
<dbReference type="SMART" id="SM00404">
    <property type="entry name" value="PTPc_motif"/>
    <property type="match status" value="1"/>
</dbReference>
<evidence type="ECO:0000256" key="9">
    <source>
        <dbReference type="ARBA" id="ARBA00023098"/>
    </source>
</evidence>
<feature type="compositionally biased region" description="Low complexity" evidence="14">
    <location>
        <begin position="880"/>
        <end position="892"/>
    </location>
</feature>
<keyword evidence="19" id="KW-1185">Reference proteome</keyword>
<evidence type="ECO:0000259" key="17">
    <source>
        <dbReference type="PROSITE" id="PS50056"/>
    </source>
</evidence>
<keyword evidence="3" id="KW-1003">Cell membrane</keyword>
<name>A0A9W6U1V2_9STRA</name>
<feature type="region of interest" description="Disordered" evidence="14">
    <location>
        <begin position="877"/>
        <end position="929"/>
    </location>
</feature>
<evidence type="ECO:0000256" key="5">
    <source>
        <dbReference type="ARBA" id="ARBA00022679"/>
    </source>
</evidence>
<keyword evidence="11" id="KW-0594">Phospholipid biosynthesis</keyword>
<dbReference type="PRINTS" id="PR00700">
    <property type="entry name" value="PRTYPHPHTASE"/>
</dbReference>
<dbReference type="Gene3D" id="3.90.190.10">
    <property type="entry name" value="Protein tyrosine phosphatase superfamily"/>
    <property type="match status" value="1"/>
</dbReference>
<dbReference type="InterPro" id="IPR003595">
    <property type="entry name" value="Tyr_Pase_cat"/>
</dbReference>
<feature type="transmembrane region" description="Helical" evidence="15">
    <location>
        <begin position="687"/>
        <end position="706"/>
    </location>
</feature>
<evidence type="ECO:0000256" key="8">
    <source>
        <dbReference type="ARBA" id="ARBA00022989"/>
    </source>
</evidence>
<accession>A0A9W6U1V2</accession>
<keyword evidence="8 15" id="KW-1133">Transmembrane helix</keyword>
<evidence type="ECO:0000256" key="2">
    <source>
        <dbReference type="ARBA" id="ARBA00010185"/>
    </source>
</evidence>
<dbReference type="GO" id="GO:0004605">
    <property type="term" value="F:phosphatidate cytidylyltransferase activity"/>
    <property type="evidence" value="ECO:0007669"/>
    <property type="project" value="UniProtKB-EC"/>
</dbReference>
<comment type="pathway">
    <text evidence="13">Phospholipid metabolism; CDP-diacylglycerol biosynthesis; CDP-diacylglycerol from sn-glycerol 3-phosphate: step 3/3.</text>
</comment>